<feature type="compositionally biased region" description="Basic and acidic residues" evidence="1">
    <location>
        <begin position="206"/>
        <end position="227"/>
    </location>
</feature>
<evidence type="ECO:0000313" key="2">
    <source>
        <dbReference type="EMBL" id="KOM55859.1"/>
    </source>
</evidence>
<evidence type="ECO:0000313" key="3">
    <source>
        <dbReference type="Proteomes" id="UP000053144"/>
    </source>
</evidence>
<evidence type="ECO:0000256" key="1">
    <source>
        <dbReference type="SAM" id="MobiDB-lite"/>
    </source>
</evidence>
<proteinExistence type="predicted"/>
<reference evidence="3" key="1">
    <citation type="journal article" date="2015" name="Proc. Natl. Acad. Sci. U.S.A.">
        <title>Genome sequencing of adzuki bean (Vigna angularis) provides insight into high starch and low fat accumulation and domestication.</title>
        <authorList>
            <person name="Yang K."/>
            <person name="Tian Z."/>
            <person name="Chen C."/>
            <person name="Luo L."/>
            <person name="Zhao B."/>
            <person name="Wang Z."/>
            <person name="Yu L."/>
            <person name="Li Y."/>
            <person name="Sun Y."/>
            <person name="Li W."/>
            <person name="Chen Y."/>
            <person name="Li Y."/>
            <person name="Zhang Y."/>
            <person name="Ai D."/>
            <person name="Zhao J."/>
            <person name="Shang C."/>
            <person name="Ma Y."/>
            <person name="Wu B."/>
            <person name="Wang M."/>
            <person name="Gao L."/>
            <person name="Sun D."/>
            <person name="Zhang P."/>
            <person name="Guo F."/>
            <person name="Wang W."/>
            <person name="Li Y."/>
            <person name="Wang J."/>
            <person name="Varshney R.K."/>
            <person name="Wang J."/>
            <person name="Ling H.Q."/>
            <person name="Wan P."/>
        </authorList>
    </citation>
    <scope>NUCLEOTIDE SEQUENCE</scope>
    <source>
        <strain evidence="3">cv. Jingnong 6</strain>
    </source>
</reference>
<gene>
    <name evidence="2" type="ORF">LR48_Vigan10g175100</name>
</gene>
<name>A0A0L9VM86_PHAAN</name>
<sequence length="246" mass="27779">MRLNDARPLVLNRSLIFDCSAFQLLTDRPYLTSLLFDHSVLKDVRPSLVPFGHTQVFHYSSVCPLHPAYNLVVTACHHLLNPATTVKLPITVCLHQHPYSTFTTNVTVTFFDLPVHRDHFATSDLHSPSPILFPLNTYHPHQTRLNLQHHHLCIFISNTTTTTKKPSDALPHHGYTLLPPTTTNTSYRRDFTVILTATIIFRGRRGSGETRDNTPRTGEGHLIERGKPATKKTQGLTKINQPSRGK</sequence>
<protein>
    <submittedName>
        <fullName evidence="2">Uncharacterized protein</fullName>
    </submittedName>
</protein>
<organism evidence="2 3">
    <name type="scientific">Phaseolus angularis</name>
    <name type="common">Azuki bean</name>
    <name type="synonym">Vigna angularis</name>
    <dbReference type="NCBI Taxonomy" id="3914"/>
    <lineage>
        <taxon>Eukaryota</taxon>
        <taxon>Viridiplantae</taxon>
        <taxon>Streptophyta</taxon>
        <taxon>Embryophyta</taxon>
        <taxon>Tracheophyta</taxon>
        <taxon>Spermatophyta</taxon>
        <taxon>Magnoliopsida</taxon>
        <taxon>eudicotyledons</taxon>
        <taxon>Gunneridae</taxon>
        <taxon>Pentapetalae</taxon>
        <taxon>rosids</taxon>
        <taxon>fabids</taxon>
        <taxon>Fabales</taxon>
        <taxon>Fabaceae</taxon>
        <taxon>Papilionoideae</taxon>
        <taxon>50 kb inversion clade</taxon>
        <taxon>NPAAA clade</taxon>
        <taxon>indigoferoid/millettioid clade</taxon>
        <taxon>Phaseoleae</taxon>
        <taxon>Vigna</taxon>
    </lineage>
</organism>
<feature type="region of interest" description="Disordered" evidence="1">
    <location>
        <begin position="205"/>
        <end position="246"/>
    </location>
</feature>
<dbReference type="Gramene" id="KOM55859">
    <property type="protein sequence ID" value="KOM55859"/>
    <property type="gene ID" value="LR48_Vigan10g175100"/>
</dbReference>
<dbReference type="EMBL" id="CM003380">
    <property type="protein sequence ID" value="KOM55859.1"/>
    <property type="molecule type" value="Genomic_DNA"/>
</dbReference>
<dbReference type="Proteomes" id="UP000053144">
    <property type="component" value="Chromosome 10"/>
</dbReference>
<accession>A0A0L9VM86</accession>
<dbReference type="AlphaFoldDB" id="A0A0L9VM86"/>
<feature type="compositionally biased region" description="Polar residues" evidence="1">
    <location>
        <begin position="231"/>
        <end position="246"/>
    </location>
</feature>